<sequence length="295" mass="32838">MPIYHSPTSASRNHSRRSSGRRSFTTAAIPSSPKIESPRTLCPRDGDAFSYDPNHLPAWYIPQDLWNSLPTELKSTLAALQHSGAAVLSGYERLHQHSAKVDTIAHAQTFEDELEVQLDDSVDRLTNLRPTLAKLRTSSNASSRYDSFVSSPVYSSSSSPRSDSPARSMSGSQTSLASPISPVCLTPIDLDPIHPHKRHHDRSFSVPLDPQNAYYTTELSQLRTESIPRLRHAARKVDTEWYESKRLGTVTGDDVVEFEKWYAEKKATIRHLDDQCKRLSFANGVAPTGLGWTAP</sequence>
<comment type="caution">
    <text evidence="1">The sequence shown here is derived from an EMBL/GenBank/DDBJ whole genome shotgun (WGS) entry which is preliminary data.</text>
</comment>
<protein>
    <submittedName>
        <fullName evidence="1">Uncharacterized protein</fullName>
    </submittedName>
</protein>
<accession>A0ACB6RDK5</accession>
<dbReference type="Proteomes" id="UP000799755">
    <property type="component" value="Unassembled WGS sequence"/>
</dbReference>
<dbReference type="EMBL" id="MU003492">
    <property type="protein sequence ID" value="KAF2477424.1"/>
    <property type="molecule type" value="Genomic_DNA"/>
</dbReference>
<evidence type="ECO:0000313" key="1">
    <source>
        <dbReference type="EMBL" id="KAF2477424.1"/>
    </source>
</evidence>
<evidence type="ECO:0000313" key="2">
    <source>
        <dbReference type="Proteomes" id="UP000799755"/>
    </source>
</evidence>
<proteinExistence type="predicted"/>
<gene>
    <name evidence="1" type="ORF">BDR25DRAFT_207719</name>
</gene>
<organism evidence="1 2">
    <name type="scientific">Lindgomyces ingoldianus</name>
    <dbReference type="NCBI Taxonomy" id="673940"/>
    <lineage>
        <taxon>Eukaryota</taxon>
        <taxon>Fungi</taxon>
        <taxon>Dikarya</taxon>
        <taxon>Ascomycota</taxon>
        <taxon>Pezizomycotina</taxon>
        <taxon>Dothideomycetes</taxon>
        <taxon>Pleosporomycetidae</taxon>
        <taxon>Pleosporales</taxon>
        <taxon>Lindgomycetaceae</taxon>
        <taxon>Lindgomyces</taxon>
    </lineage>
</organism>
<reference evidence="1" key="1">
    <citation type="journal article" date="2020" name="Stud. Mycol.">
        <title>101 Dothideomycetes genomes: a test case for predicting lifestyles and emergence of pathogens.</title>
        <authorList>
            <person name="Haridas S."/>
            <person name="Albert R."/>
            <person name="Binder M."/>
            <person name="Bloem J."/>
            <person name="Labutti K."/>
            <person name="Salamov A."/>
            <person name="Andreopoulos B."/>
            <person name="Baker S."/>
            <person name="Barry K."/>
            <person name="Bills G."/>
            <person name="Bluhm B."/>
            <person name="Cannon C."/>
            <person name="Castanera R."/>
            <person name="Culley D."/>
            <person name="Daum C."/>
            <person name="Ezra D."/>
            <person name="Gonzalez J."/>
            <person name="Henrissat B."/>
            <person name="Kuo A."/>
            <person name="Liang C."/>
            <person name="Lipzen A."/>
            <person name="Lutzoni F."/>
            <person name="Magnuson J."/>
            <person name="Mondo S."/>
            <person name="Nolan M."/>
            <person name="Ohm R."/>
            <person name="Pangilinan J."/>
            <person name="Park H.-J."/>
            <person name="Ramirez L."/>
            <person name="Alfaro M."/>
            <person name="Sun H."/>
            <person name="Tritt A."/>
            <person name="Yoshinaga Y."/>
            <person name="Zwiers L.-H."/>
            <person name="Turgeon B."/>
            <person name="Goodwin S."/>
            <person name="Spatafora J."/>
            <person name="Crous P."/>
            <person name="Grigoriev I."/>
        </authorList>
    </citation>
    <scope>NUCLEOTIDE SEQUENCE</scope>
    <source>
        <strain evidence="1">ATCC 200398</strain>
    </source>
</reference>
<keyword evidence="2" id="KW-1185">Reference proteome</keyword>
<name>A0ACB6RDK5_9PLEO</name>